<dbReference type="InterPro" id="IPR036908">
    <property type="entry name" value="RlpA-like_sf"/>
</dbReference>
<sequence length="386" mass="41248">MARAVALGVAASMFAGFVQGLAWAKPLHAAHYTALPGWRSETVSVVLPVLRAECRRIGQLPPETLLGGAAKLPAGRYAGDWGAACAALQNIAVTSPAVARHFVEAWFRPYLLTEQGEITGYFQPVFEASLQPGGVYRTPLYAHPSDLVSVSGTDGAPISGRWQDGRVVPYYDRAQIDHGALNGRGLEVAWLKSPVDRFFLQVQGSGVLVLPDGRRVAVGYDGRNGQPYVPLGREMVRDGLLASGTVSMESIRAWLETHPAQASALMERNPNYVFFHLDGEASAVGPKGAFGVPLMPWRSVAVDRSVVPFGVPLWVQTTLPLANSMSEKWQHLVFAQDVGTDIRGVGRLDLFAGSGEQAAYVAGHLHAVGRVTVLLPRSVPAGGAAQ</sequence>
<dbReference type="SMART" id="SM00925">
    <property type="entry name" value="MltA"/>
    <property type="match status" value="1"/>
</dbReference>
<comment type="catalytic activity">
    <reaction evidence="1">
        <text>Exolytic cleavage of the (1-&gt;4)-beta-glycosidic linkage between N-acetylmuramic acid (MurNAc) and N-acetylglucosamine (GlcNAc) residues in peptidoglycan, from either the reducing or the non-reducing ends of the peptidoglycan chains, with concomitant formation of a 1,6-anhydrobond in the MurNAc residue.</text>
        <dbReference type="EC" id="4.2.2.n1"/>
    </reaction>
</comment>
<accession>A0ABS5E7M8</accession>
<dbReference type="EC" id="4.2.2.n1" evidence="2"/>
<comment type="caution">
    <text evidence="7">The sequence shown here is derived from an EMBL/GenBank/DDBJ whole genome shotgun (WGS) entry which is preliminary data.</text>
</comment>
<dbReference type="PANTHER" id="PTHR30124">
    <property type="entry name" value="MEMBRANE-BOUND LYTIC MUREIN TRANSGLYCOSYLASE A"/>
    <property type="match status" value="1"/>
</dbReference>
<dbReference type="EMBL" id="JAGRQH010000004">
    <property type="protein sequence ID" value="MBR0559917.1"/>
    <property type="molecule type" value="Genomic_DNA"/>
</dbReference>
<dbReference type="Pfam" id="PF03562">
    <property type="entry name" value="MltA"/>
    <property type="match status" value="1"/>
</dbReference>
<dbReference type="CDD" id="cd14668">
    <property type="entry name" value="mlta_B"/>
    <property type="match status" value="1"/>
</dbReference>
<dbReference type="Gene3D" id="2.40.40.10">
    <property type="entry name" value="RlpA-like domain"/>
    <property type="match status" value="1"/>
</dbReference>
<dbReference type="PANTHER" id="PTHR30124:SF0">
    <property type="entry name" value="MEMBRANE-BOUND LYTIC MUREIN TRANSGLYCOSYLASE A"/>
    <property type="match status" value="1"/>
</dbReference>
<evidence type="ECO:0000256" key="2">
    <source>
        <dbReference type="ARBA" id="ARBA00012587"/>
    </source>
</evidence>
<gene>
    <name evidence="7" type="ORF">KB213_07620</name>
</gene>
<dbReference type="InterPro" id="IPR010611">
    <property type="entry name" value="3D_dom"/>
</dbReference>
<evidence type="ECO:0000313" key="8">
    <source>
        <dbReference type="Proteomes" id="UP000677812"/>
    </source>
</evidence>
<protein>
    <recommendedName>
        <fullName evidence="2">peptidoglycan lytic exotransglycosylase</fullName>
        <ecNumber evidence="2">4.2.2.n1</ecNumber>
    </recommendedName>
    <alternativeName>
        <fullName evidence="5">Murein hydrolase A</fullName>
    </alternativeName>
</protein>
<feature type="domain" description="Lytic transglycosylase MltA" evidence="6">
    <location>
        <begin position="125"/>
        <end position="276"/>
    </location>
</feature>
<dbReference type="Pfam" id="PF06725">
    <property type="entry name" value="3D"/>
    <property type="match status" value="1"/>
</dbReference>
<evidence type="ECO:0000256" key="4">
    <source>
        <dbReference type="ARBA" id="ARBA00023316"/>
    </source>
</evidence>
<dbReference type="Gene3D" id="2.40.240.50">
    <property type="entry name" value="Barwin-like endoglucanases"/>
    <property type="match status" value="1"/>
</dbReference>
<evidence type="ECO:0000256" key="3">
    <source>
        <dbReference type="ARBA" id="ARBA00023239"/>
    </source>
</evidence>
<keyword evidence="8" id="KW-1185">Reference proteome</keyword>
<dbReference type="Proteomes" id="UP000677812">
    <property type="component" value="Unassembled WGS sequence"/>
</dbReference>
<organism evidence="7 8">
    <name type="scientific">Neokomagataea anthophila</name>
    <dbReference type="NCBI Taxonomy" id="2826925"/>
    <lineage>
        <taxon>Bacteria</taxon>
        <taxon>Pseudomonadati</taxon>
        <taxon>Pseudomonadota</taxon>
        <taxon>Alphaproteobacteria</taxon>
        <taxon>Acetobacterales</taxon>
        <taxon>Acetobacteraceae</taxon>
        <taxon>Neokomagataea</taxon>
    </lineage>
</organism>
<dbReference type="InterPro" id="IPR026044">
    <property type="entry name" value="MltA"/>
</dbReference>
<proteinExistence type="predicted"/>
<name>A0ABS5E7M8_9PROT</name>
<evidence type="ECO:0000256" key="1">
    <source>
        <dbReference type="ARBA" id="ARBA00001420"/>
    </source>
</evidence>
<reference evidence="7 8" key="1">
    <citation type="submission" date="2021-04" db="EMBL/GenBank/DDBJ databases">
        <title>The complete genome sequence of Neokomagataea sp. TBRC 2177.</title>
        <authorList>
            <person name="Charoenyingcharoen P."/>
            <person name="Yukphan P."/>
        </authorList>
    </citation>
    <scope>NUCLEOTIDE SEQUENCE [LARGE SCALE GENOMIC DNA]</scope>
    <source>
        <strain evidence="7 8">TBRC 2177</strain>
    </source>
</reference>
<keyword evidence="4" id="KW-0961">Cell wall biogenesis/degradation</keyword>
<dbReference type="CDD" id="cd14485">
    <property type="entry name" value="mltA_like_LT_A"/>
    <property type="match status" value="1"/>
</dbReference>
<evidence type="ECO:0000259" key="6">
    <source>
        <dbReference type="SMART" id="SM00925"/>
    </source>
</evidence>
<keyword evidence="3" id="KW-0456">Lyase</keyword>
<dbReference type="PIRSF" id="PIRSF019422">
    <property type="entry name" value="MltA"/>
    <property type="match status" value="1"/>
</dbReference>
<dbReference type="InterPro" id="IPR005300">
    <property type="entry name" value="MltA_B"/>
</dbReference>
<dbReference type="SUPFAM" id="SSF50685">
    <property type="entry name" value="Barwin-like endoglucanases"/>
    <property type="match status" value="1"/>
</dbReference>
<evidence type="ECO:0000313" key="7">
    <source>
        <dbReference type="EMBL" id="MBR0559917.1"/>
    </source>
</evidence>
<evidence type="ECO:0000256" key="5">
    <source>
        <dbReference type="ARBA" id="ARBA00030918"/>
    </source>
</evidence>